<dbReference type="GO" id="GO:0008270">
    <property type="term" value="F:zinc ion binding"/>
    <property type="evidence" value="ECO:0007669"/>
    <property type="project" value="InterPro"/>
</dbReference>
<dbReference type="Proteomes" id="UP000078532">
    <property type="component" value="Unassembled WGS sequence"/>
</dbReference>
<dbReference type="Pfam" id="PF00882">
    <property type="entry name" value="Zn_dep_PLPC"/>
    <property type="match status" value="1"/>
</dbReference>
<dbReference type="GO" id="GO:0034480">
    <property type="term" value="F:phosphatidylcholine phospholipase C activity"/>
    <property type="evidence" value="ECO:0007669"/>
    <property type="project" value="UniProtKB-EC"/>
</dbReference>
<dbReference type="InterPro" id="IPR008947">
    <property type="entry name" value="PLipase_C/P1_nuclease_dom_sf"/>
</dbReference>
<dbReference type="CDD" id="cd11009">
    <property type="entry name" value="Zn_dep_PLPC"/>
    <property type="match status" value="1"/>
</dbReference>
<evidence type="ECO:0000256" key="6">
    <source>
        <dbReference type="ARBA" id="ARBA00022801"/>
    </source>
</evidence>
<dbReference type="AlphaFoldDB" id="A0A1B7LKJ8"/>
<evidence type="ECO:0000313" key="11">
    <source>
        <dbReference type="Proteomes" id="UP000078532"/>
    </source>
</evidence>
<keyword evidence="4" id="KW-0479">Metal-binding</keyword>
<gene>
    <name evidence="10" type="ORF">A6M21_02115</name>
</gene>
<keyword evidence="6" id="KW-0378">Hydrolase</keyword>
<sequence>MHLSLKCVPPALSFVGKYLLATGKMSYSLELGFCSTHVQCNRQARIILNRDGYRAEAALLERFARQLDFGACWADSGWSCVHHYYDPGRDAGLLGRAPSTVLCRRYFQRALIHWRAGHYRRAMFFLGAAGHLVQDAWEPHHASCRVGAGHSSYERWVQQNRRRYLAGCKGLYWGFGDAADWVKAAACQGRELFGLVGGPPDAGNYHLATNCLLPLAQQSTAGFFLLFLELVGFTGEFGDRLLQIIGAAA</sequence>
<evidence type="ECO:0000256" key="8">
    <source>
        <dbReference type="ARBA" id="ARBA00031285"/>
    </source>
</evidence>
<proteinExistence type="predicted"/>
<dbReference type="EMBL" id="LYVF01000002">
    <property type="protein sequence ID" value="OAT87104.1"/>
    <property type="molecule type" value="Genomic_DNA"/>
</dbReference>
<name>A0A1B7LKJ8_9FIRM</name>
<protein>
    <recommendedName>
        <fullName evidence="2">Phospholipase C</fullName>
        <ecNumber evidence="1">3.1.4.3</ecNumber>
    </recommendedName>
    <alternativeName>
        <fullName evidence="8">Phosphatidylcholine cholinephosphohydrolase</fullName>
    </alternativeName>
</protein>
<accession>A0A1B7LKJ8</accession>
<dbReference type="SMART" id="SM00770">
    <property type="entry name" value="Zn_dep_PLPC"/>
    <property type="match status" value="1"/>
</dbReference>
<evidence type="ECO:0000256" key="7">
    <source>
        <dbReference type="ARBA" id="ARBA00022833"/>
    </source>
</evidence>
<evidence type="ECO:0000256" key="5">
    <source>
        <dbReference type="ARBA" id="ARBA00022729"/>
    </source>
</evidence>
<dbReference type="InterPro" id="IPR001531">
    <property type="entry name" value="Zn_PLipaseC"/>
</dbReference>
<keyword evidence="11" id="KW-1185">Reference proteome</keyword>
<evidence type="ECO:0000256" key="1">
    <source>
        <dbReference type="ARBA" id="ARBA00012018"/>
    </source>
</evidence>
<keyword evidence="3" id="KW-0964">Secreted</keyword>
<evidence type="ECO:0000256" key="2">
    <source>
        <dbReference type="ARBA" id="ARBA00018391"/>
    </source>
</evidence>
<keyword evidence="7" id="KW-0862">Zinc</keyword>
<dbReference type="PROSITE" id="PS51346">
    <property type="entry name" value="PROKAR_ZN_DEPEND_PLPC_2"/>
    <property type="match status" value="1"/>
</dbReference>
<dbReference type="InterPro" id="IPR029002">
    <property type="entry name" value="PLPC/GPLD1"/>
</dbReference>
<evidence type="ECO:0000313" key="10">
    <source>
        <dbReference type="EMBL" id="OAT87104.1"/>
    </source>
</evidence>
<dbReference type="Gene3D" id="1.10.575.10">
    <property type="entry name" value="P1 Nuclease"/>
    <property type="match status" value="1"/>
</dbReference>
<keyword evidence="5" id="KW-0732">Signal</keyword>
<dbReference type="RefSeq" id="WP_066665867.1">
    <property type="nucleotide sequence ID" value="NZ_LYVF01000002.1"/>
</dbReference>
<dbReference type="SUPFAM" id="SSF48537">
    <property type="entry name" value="Phospholipase C/P1 nuclease"/>
    <property type="match status" value="1"/>
</dbReference>
<reference evidence="10 11" key="1">
    <citation type="submission" date="2016-04" db="EMBL/GenBank/DDBJ databases">
        <authorList>
            <person name="Evans L.H."/>
            <person name="Alamgir A."/>
            <person name="Owens N."/>
            <person name="Weber N.D."/>
            <person name="Virtaneva K."/>
            <person name="Barbian K."/>
            <person name="Babar A."/>
            <person name="Rosenke K."/>
        </authorList>
    </citation>
    <scope>NUCLEOTIDE SEQUENCE [LARGE SCALE GENOMIC DNA]</scope>
    <source>
        <strain evidence="10 11">LMa1</strain>
    </source>
</reference>
<comment type="caution">
    <text evidence="10">The sequence shown here is derived from an EMBL/GenBank/DDBJ whole genome shotgun (WGS) entry which is preliminary data.</text>
</comment>
<evidence type="ECO:0000256" key="3">
    <source>
        <dbReference type="ARBA" id="ARBA00022525"/>
    </source>
</evidence>
<dbReference type="EC" id="3.1.4.3" evidence="1"/>
<evidence type="ECO:0000259" key="9">
    <source>
        <dbReference type="PROSITE" id="PS51346"/>
    </source>
</evidence>
<feature type="domain" description="Zn-dependent PLC" evidence="9">
    <location>
        <begin position="24"/>
        <end position="238"/>
    </location>
</feature>
<dbReference type="OrthoDB" id="1677163at2"/>
<evidence type="ECO:0000256" key="4">
    <source>
        <dbReference type="ARBA" id="ARBA00022723"/>
    </source>
</evidence>
<dbReference type="STRING" id="1838280.A6M21_02115"/>
<organism evidence="10 11">
    <name type="scientific">Desulfotomaculum copahuensis</name>
    <dbReference type="NCBI Taxonomy" id="1838280"/>
    <lineage>
        <taxon>Bacteria</taxon>
        <taxon>Bacillati</taxon>
        <taxon>Bacillota</taxon>
        <taxon>Clostridia</taxon>
        <taxon>Eubacteriales</taxon>
        <taxon>Desulfotomaculaceae</taxon>
        <taxon>Desulfotomaculum</taxon>
    </lineage>
</organism>